<keyword evidence="2 3" id="KW-0040">ANK repeat</keyword>
<sequence length="130" mass="13748">MRAAEADRLANELTSAAAAGDTARAELLLQNGAEINRANRFGRTPVQVMMMGSERMASLLLLHGANPNILDASTGATPLHDAAREGFLLTVQLLVRAGADVTALDYSGRSPAKYALQAGHAHIAKYLHTL</sequence>
<dbReference type="Gene3D" id="1.25.40.20">
    <property type="entry name" value="Ankyrin repeat-containing domain"/>
    <property type="match status" value="1"/>
</dbReference>
<gene>
    <name evidence="5" type="primary">cdkn2a/b</name>
</gene>
<dbReference type="RefSeq" id="XP_017320457.1">
    <property type="nucleotide sequence ID" value="XM_017464968.3"/>
</dbReference>
<evidence type="ECO:0000313" key="4">
    <source>
        <dbReference type="Proteomes" id="UP000221080"/>
    </source>
</evidence>
<dbReference type="PROSITE" id="PS50088">
    <property type="entry name" value="ANK_REPEAT"/>
    <property type="match status" value="1"/>
</dbReference>
<dbReference type="PROSITE" id="PS50297">
    <property type="entry name" value="ANK_REP_REGION"/>
    <property type="match status" value="1"/>
</dbReference>
<dbReference type="GO" id="GO:0019901">
    <property type="term" value="F:protein kinase binding"/>
    <property type="evidence" value="ECO:0007669"/>
    <property type="project" value="TreeGrafter"/>
</dbReference>
<keyword evidence="1" id="KW-0677">Repeat</keyword>
<dbReference type="CTD" id="100329528"/>
<accession>A0A2D0QPX4</accession>
<dbReference type="Pfam" id="PF12796">
    <property type="entry name" value="Ank_2"/>
    <property type="match status" value="1"/>
</dbReference>
<dbReference type="GO" id="GO:0005634">
    <property type="term" value="C:nucleus"/>
    <property type="evidence" value="ECO:0007669"/>
    <property type="project" value="TreeGrafter"/>
</dbReference>
<dbReference type="GO" id="GO:2000045">
    <property type="term" value="P:regulation of G1/S transition of mitotic cell cycle"/>
    <property type="evidence" value="ECO:0007669"/>
    <property type="project" value="TreeGrafter"/>
</dbReference>
<evidence type="ECO:0000256" key="3">
    <source>
        <dbReference type="PROSITE-ProRule" id="PRU00023"/>
    </source>
</evidence>
<dbReference type="OrthoDB" id="539213at2759"/>
<dbReference type="GeneID" id="108263810"/>
<dbReference type="SMART" id="SM00248">
    <property type="entry name" value="ANK"/>
    <property type="match status" value="3"/>
</dbReference>
<dbReference type="SUPFAM" id="SSF48403">
    <property type="entry name" value="Ankyrin repeat"/>
    <property type="match status" value="1"/>
</dbReference>
<organism evidence="4 5">
    <name type="scientific">Ictalurus punctatus</name>
    <name type="common">Channel catfish</name>
    <name type="synonym">Silurus punctatus</name>
    <dbReference type="NCBI Taxonomy" id="7998"/>
    <lineage>
        <taxon>Eukaryota</taxon>
        <taxon>Metazoa</taxon>
        <taxon>Chordata</taxon>
        <taxon>Craniata</taxon>
        <taxon>Vertebrata</taxon>
        <taxon>Euteleostomi</taxon>
        <taxon>Actinopterygii</taxon>
        <taxon>Neopterygii</taxon>
        <taxon>Teleostei</taxon>
        <taxon>Ostariophysi</taxon>
        <taxon>Siluriformes</taxon>
        <taxon>Ictaluridae</taxon>
        <taxon>Ictalurus</taxon>
    </lineage>
</organism>
<dbReference type="STRING" id="7998.ENSIPUP00000002789"/>
<reference evidence="5" key="2">
    <citation type="submission" date="2025-08" db="UniProtKB">
        <authorList>
            <consortium name="RefSeq"/>
        </authorList>
    </citation>
    <scope>IDENTIFICATION</scope>
    <source>
        <tissue evidence="5">Blood</tissue>
    </source>
</reference>
<dbReference type="PANTHER" id="PTHR24201:SF8">
    <property type="entry name" value="CYCLIN-DEPENDENT KINASE 4 INHIBITOR B"/>
    <property type="match status" value="1"/>
</dbReference>
<dbReference type="GO" id="GO:0008285">
    <property type="term" value="P:negative regulation of cell population proliferation"/>
    <property type="evidence" value="ECO:0007669"/>
    <property type="project" value="TreeGrafter"/>
</dbReference>
<dbReference type="Proteomes" id="UP000221080">
    <property type="component" value="Chromosome 3"/>
</dbReference>
<protein>
    <submittedName>
        <fullName evidence="5">Cyclin-dependent kinase 4 inhibitor B</fullName>
    </submittedName>
</protein>
<dbReference type="GO" id="GO:0004861">
    <property type="term" value="F:cyclin-dependent protein serine/threonine kinase inhibitor activity"/>
    <property type="evidence" value="ECO:0007669"/>
    <property type="project" value="TreeGrafter"/>
</dbReference>
<evidence type="ECO:0000256" key="1">
    <source>
        <dbReference type="ARBA" id="ARBA00022737"/>
    </source>
</evidence>
<reference evidence="4" key="1">
    <citation type="journal article" date="2016" name="Nat. Commun.">
        <title>The channel catfish genome sequence provides insights into the evolution of scale formation in teleosts.</title>
        <authorList>
            <person name="Liu Z."/>
            <person name="Liu S."/>
            <person name="Yao J."/>
            <person name="Bao L."/>
            <person name="Zhang J."/>
            <person name="Li Y."/>
            <person name="Jiang C."/>
            <person name="Sun L."/>
            <person name="Wang R."/>
            <person name="Zhang Y."/>
            <person name="Zhou T."/>
            <person name="Zeng Q."/>
            <person name="Fu Q."/>
            <person name="Gao S."/>
            <person name="Li N."/>
            <person name="Koren S."/>
            <person name="Jiang Y."/>
            <person name="Zimin A."/>
            <person name="Xu P."/>
            <person name="Phillippy A.M."/>
            <person name="Geng X."/>
            <person name="Song L."/>
            <person name="Sun F."/>
            <person name="Li C."/>
            <person name="Wang X."/>
            <person name="Chen A."/>
            <person name="Jin Y."/>
            <person name="Yuan Z."/>
            <person name="Yang Y."/>
            <person name="Tan S."/>
            <person name="Peatman E."/>
            <person name="Lu J."/>
            <person name="Qin Z."/>
            <person name="Dunham R."/>
            <person name="Li Z."/>
            <person name="Sonstegard T."/>
            <person name="Feng J."/>
            <person name="Danzmann R.G."/>
            <person name="Schroeder S."/>
            <person name="Scheffler B."/>
            <person name="Duke M.V."/>
            <person name="Ballard L."/>
            <person name="Kucuktas H."/>
            <person name="Kaltenboeck L."/>
            <person name="Liu H."/>
            <person name="Armbruster J."/>
            <person name="Xie Y."/>
            <person name="Kirby M.L."/>
            <person name="Tian Y."/>
            <person name="Flanagan M.E."/>
            <person name="Mu W."/>
            <person name="Waldbieser G.C."/>
        </authorList>
    </citation>
    <scope>NUCLEOTIDE SEQUENCE [LARGE SCALE GENOMIC DNA]</scope>
    <source>
        <strain evidence="4">SDA103</strain>
    </source>
</reference>
<keyword evidence="4" id="KW-1185">Reference proteome</keyword>
<dbReference type="KEGG" id="ipu:108263810"/>
<dbReference type="InterPro" id="IPR036770">
    <property type="entry name" value="Ankyrin_rpt-contain_sf"/>
</dbReference>
<evidence type="ECO:0000313" key="5">
    <source>
        <dbReference type="RefSeq" id="XP_017320457.1"/>
    </source>
</evidence>
<proteinExistence type="predicted"/>
<name>A0A2D0QPX4_ICTPU</name>
<dbReference type="InterPro" id="IPR002110">
    <property type="entry name" value="Ankyrin_rpt"/>
</dbReference>
<dbReference type="InterPro" id="IPR050776">
    <property type="entry name" value="Ank_Repeat/CDKN_Inhibitor"/>
</dbReference>
<dbReference type="GO" id="GO:0005737">
    <property type="term" value="C:cytoplasm"/>
    <property type="evidence" value="ECO:0007669"/>
    <property type="project" value="TreeGrafter"/>
</dbReference>
<dbReference type="PANTHER" id="PTHR24201">
    <property type="entry name" value="ANK_REP_REGION DOMAIN-CONTAINING PROTEIN"/>
    <property type="match status" value="1"/>
</dbReference>
<evidence type="ECO:0000256" key="2">
    <source>
        <dbReference type="ARBA" id="ARBA00023043"/>
    </source>
</evidence>
<feature type="repeat" description="ANK" evidence="3">
    <location>
        <begin position="74"/>
        <end position="106"/>
    </location>
</feature>
<dbReference type="AlphaFoldDB" id="A0A2D0QPX4"/>